<accession>A0A7C9MF12</accession>
<feature type="domain" description="PAS" evidence="2">
    <location>
        <begin position="207"/>
        <end position="246"/>
    </location>
</feature>
<keyword evidence="1" id="KW-0175">Coiled coil</keyword>
<dbReference type="SMART" id="SM00267">
    <property type="entry name" value="GGDEF"/>
    <property type="match status" value="1"/>
</dbReference>
<dbReference type="Gene3D" id="3.20.20.450">
    <property type="entry name" value="EAL domain"/>
    <property type="match status" value="1"/>
</dbReference>
<evidence type="ECO:0000313" key="7">
    <source>
        <dbReference type="Proteomes" id="UP000480350"/>
    </source>
</evidence>
<dbReference type="EMBL" id="WUPT01000001">
    <property type="protein sequence ID" value="MXQ07456.1"/>
    <property type="molecule type" value="Genomic_DNA"/>
</dbReference>
<dbReference type="PROSITE" id="PS50883">
    <property type="entry name" value="EAL"/>
    <property type="match status" value="1"/>
</dbReference>
<dbReference type="Pfam" id="PF00563">
    <property type="entry name" value="EAL"/>
    <property type="match status" value="1"/>
</dbReference>
<dbReference type="NCBIfam" id="TIGR00229">
    <property type="entry name" value="sensory_box"/>
    <property type="match status" value="3"/>
</dbReference>
<sequence>MQDTKAAGSSQPLSFQDSADVLMVCAQSANVAPWAVDPVTRDAWWSDHFYAMLGYERDGFAAHSLGFRALIHPDDLETAVRSMLELSEGRIEHYRTTFRLRRKDGNWNWYESTARMTEGPDGKPLICGGLKDVQCLKVAELERDESLARAEAARIASEASAEAAVAAKASVKVRENMLRLALTNGKQTAWSSCRETGQAWMMDEGYDLLGYSPDEFTPNADGWRSITHPDDLDASVGRINEAIAGRADSFESTHRFRHKDGTYHWYRVVGRILTSQDGVPTTRLAGTIANVDELKENEQRAALAREQAENARAQAIANEEMLRTSASCGGIGPWTVVPATGEAWMLDETYRLLGYEPGSFSPKASTLRALIHPYDLNEATSTIDAMLAGSLDVFDRHLRLRHGDGSYHWYKTVARRTTPATSDTATVVSGTITGIDDLKRKETELARAVEEAEDLRRQAQQSAEILRVSSVNSGVVPWFRIPDLDEFWFSENINQLLGYTGPDRVTLEKWVARIHPEDLPDVMKRIEAVENFETEVFHAEFRTQRFDGTWFWCRSVGQRIRRTATGQPDMICGSQYSIDELKQNEIRQMRAAEDLQKANARLRSVADNAPAGIYEYRRFADGSFQFPYSSARFNDLFGITEDQIREDPTTIFARVHPDDFGELEKSIIESQEKLMNWTHRFRAIHPERGLRWLSGSSSPMVMADGSIGWTGVLSDVTEDVERESALREAHETAEKMRIENERLALHDPLTNLPNRRYFDKTFEDRQLRAEESSDGDFCLLRIDLDKFKYINDTLGHDTGDAALCHVAGIIRDCIGPEDFAARIGGDEFSVILAAGRTEADAGALATKISGLLREPVQYGTRKLHLGASFGVAHTQDLVRHGRDIEFFADTALYKAKENGRNRVQVFTPALLKNVIEDRELSADLQDALGSNAFVPYFQPQVSARDGSLAGIETLLRWQHPRLGLLVPGRFIHLAEQMRILPQIDMIAFRTALEFLSDLEMEGLFVPKASFNISSGRMRDARIVEDARRHAAISRTQIVFELLESILVENESDEFKANIRAVRDLGIEIEVDDFGAGHASIISIMEIAPSALKIDRRLVQPISEHQKHLDVIKGVIKIAKSLGVSTTAEGVETAEQARLLTEAGCQTLQGYHFARPLSPHDLRALLIARKNDPDHGWQVPAREADTLRIA</sequence>
<name>A0A7C9MF12_9RHOB</name>
<dbReference type="Gene3D" id="3.30.70.270">
    <property type="match status" value="1"/>
</dbReference>
<dbReference type="PROSITE" id="PS50113">
    <property type="entry name" value="PAC"/>
    <property type="match status" value="1"/>
</dbReference>
<dbReference type="NCBIfam" id="TIGR00254">
    <property type="entry name" value="GGDEF"/>
    <property type="match status" value="1"/>
</dbReference>
<dbReference type="PANTHER" id="PTHR44757">
    <property type="entry name" value="DIGUANYLATE CYCLASE DGCP"/>
    <property type="match status" value="1"/>
</dbReference>
<dbReference type="SUPFAM" id="SSF55073">
    <property type="entry name" value="Nucleotide cyclase"/>
    <property type="match status" value="1"/>
</dbReference>
<dbReference type="InterPro" id="IPR000160">
    <property type="entry name" value="GGDEF_dom"/>
</dbReference>
<organism evidence="6 7">
    <name type="scientific">Kangsaoukella pontilimi</name>
    <dbReference type="NCBI Taxonomy" id="2691042"/>
    <lineage>
        <taxon>Bacteria</taxon>
        <taxon>Pseudomonadati</taxon>
        <taxon>Pseudomonadota</taxon>
        <taxon>Alphaproteobacteria</taxon>
        <taxon>Rhodobacterales</taxon>
        <taxon>Paracoccaceae</taxon>
        <taxon>Kangsaoukella</taxon>
    </lineage>
</organism>
<dbReference type="InterPro" id="IPR013655">
    <property type="entry name" value="PAS_fold_3"/>
</dbReference>
<keyword evidence="7" id="KW-1185">Reference proteome</keyword>
<dbReference type="PROSITE" id="PS50112">
    <property type="entry name" value="PAS"/>
    <property type="match status" value="3"/>
</dbReference>
<proteinExistence type="predicted"/>
<evidence type="ECO:0000259" key="3">
    <source>
        <dbReference type="PROSITE" id="PS50113"/>
    </source>
</evidence>
<dbReference type="InterPro" id="IPR029787">
    <property type="entry name" value="Nucleotide_cyclase"/>
</dbReference>
<reference evidence="6 7" key="1">
    <citation type="submission" date="2019-12" db="EMBL/GenBank/DDBJ databases">
        <authorList>
            <person name="Lee S.D."/>
        </authorList>
    </citation>
    <scope>NUCLEOTIDE SEQUENCE [LARGE SCALE GENOMIC DNA]</scope>
    <source>
        <strain evidence="6 7">GH1-50</strain>
    </source>
</reference>
<dbReference type="SMART" id="SM00086">
    <property type="entry name" value="PAC"/>
    <property type="match status" value="4"/>
</dbReference>
<evidence type="ECO:0000313" key="6">
    <source>
        <dbReference type="EMBL" id="MXQ07456.1"/>
    </source>
</evidence>
<dbReference type="InterPro" id="IPR035919">
    <property type="entry name" value="EAL_sf"/>
</dbReference>
<dbReference type="SUPFAM" id="SSF141868">
    <property type="entry name" value="EAL domain-like"/>
    <property type="match status" value="1"/>
</dbReference>
<dbReference type="Pfam" id="PF00990">
    <property type="entry name" value="GGDEF"/>
    <property type="match status" value="1"/>
</dbReference>
<dbReference type="RefSeq" id="WP_160763330.1">
    <property type="nucleotide sequence ID" value="NZ_WUPT01000001.1"/>
</dbReference>
<dbReference type="SUPFAM" id="SSF55785">
    <property type="entry name" value="PYP-like sensor domain (PAS domain)"/>
    <property type="match status" value="5"/>
</dbReference>
<evidence type="ECO:0000256" key="1">
    <source>
        <dbReference type="SAM" id="Coils"/>
    </source>
</evidence>
<feature type="domain" description="EAL" evidence="4">
    <location>
        <begin position="917"/>
        <end position="1169"/>
    </location>
</feature>
<dbReference type="SMART" id="SM00091">
    <property type="entry name" value="PAS"/>
    <property type="match status" value="4"/>
</dbReference>
<dbReference type="PANTHER" id="PTHR44757:SF2">
    <property type="entry name" value="BIOFILM ARCHITECTURE MAINTENANCE PROTEIN MBAA"/>
    <property type="match status" value="1"/>
</dbReference>
<reference evidence="6 7" key="2">
    <citation type="submission" date="2020-03" db="EMBL/GenBank/DDBJ databases">
        <title>Kangsaoukella pontilimi gen. nov., sp. nov., a new member of the family Rhodobacteraceae isolated from a tidal mudflat.</title>
        <authorList>
            <person name="Kim I.S."/>
        </authorList>
    </citation>
    <scope>NUCLEOTIDE SEQUENCE [LARGE SCALE GENOMIC DNA]</scope>
    <source>
        <strain evidence="6 7">GH1-50</strain>
    </source>
</reference>
<dbReference type="CDD" id="cd00130">
    <property type="entry name" value="PAS"/>
    <property type="match status" value="4"/>
</dbReference>
<comment type="caution">
    <text evidence="6">The sequence shown here is derived from an EMBL/GenBank/DDBJ whole genome shotgun (WGS) entry which is preliminary data.</text>
</comment>
<feature type="domain" description="PAC" evidence="3">
    <location>
        <begin position="677"/>
        <end position="728"/>
    </location>
</feature>
<feature type="domain" description="GGDEF" evidence="5">
    <location>
        <begin position="775"/>
        <end position="908"/>
    </location>
</feature>
<dbReference type="Pfam" id="PF08447">
    <property type="entry name" value="PAS_3"/>
    <property type="match status" value="5"/>
</dbReference>
<dbReference type="Proteomes" id="UP000480350">
    <property type="component" value="Unassembled WGS sequence"/>
</dbReference>
<evidence type="ECO:0000259" key="5">
    <source>
        <dbReference type="PROSITE" id="PS50887"/>
    </source>
</evidence>
<dbReference type="InterPro" id="IPR001633">
    <property type="entry name" value="EAL_dom"/>
</dbReference>
<dbReference type="PROSITE" id="PS50887">
    <property type="entry name" value="GGDEF"/>
    <property type="match status" value="1"/>
</dbReference>
<gene>
    <name evidence="6" type="ORF">GQ651_06305</name>
</gene>
<dbReference type="CDD" id="cd01948">
    <property type="entry name" value="EAL"/>
    <property type="match status" value="1"/>
</dbReference>
<evidence type="ECO:0000259" key="2">
    <source>
        <dbReference type="PROSITE" id="PS50112"/>
    </source>
</evidence>
<dbReference type="CDD" id="cd01949">
    <property type="entry name" value="GGDEF"/>
    <property type="match status" value="1"/>
</dbReference>
<dbReference type="InterPro" id="IPR000014">
    <property type="entry name" value="PAS"/>
</dbReference>
<protein>
    <submittedName>
        <fullName evidence="6">PAS domain-containing protein</fullName>
    </submittedName>
</protein>
<feature type="coiled-coil region" evidence="1">
    <location>
        <begin position="435"/>
        <end position="469"/>
    </location>
</feature>
<dbReference type="InterPro" id="IPR000700">
    <property type="entry name" value="PAS-assoc_C"/>
</dbReference>
<dbReference type="InterPro" id="IPR035965">
    <property type="entry name" value="PAS-like_dom_sf"/>
</dbReference>
<dbReference type="InterPro" id="IPR052155">
    <property type="entry name" value="Biofilm_reg_signaling"/>
</dbReference>
<dbReference type="InterPro" id="IPR043128">
    <property type="entry name" value="Rev_trsase/Diguanyl_cyclase"/>
</dbReference>
<feature type="domain" description="PAS" evidence="2">
    <location>
        <begin position="18"/>
        <end position="90"/>
    </location>
</feature>
<dbReference type="SMART" id="SM00052">
    <property type="entry name" value="EAL"/>
    <property type="match status" value="1"/>
</dbReference>
<feature type="domain" description="PAS" evidence="2">
    <location>
        <begin position="598"/>
        <end position="674"/>
    </location>
</feature>
<dbReference type="AlphaFoldDB" id="A0A7C9MF12"/>
<evidence type="ECO:0000259" key="4">
    <source>
        <dbReference type="PROSITE" id="PS50883"/>
    </source>
</evidence>
<dbReference type="InterPro" id="IPR001610">
    <property type="entry name" value="PAC"/>
</dbReference>
<dbReference type="Gene3D" id="3.30.450.20">
    <property type="entry name" value="PAS domain"/>
    <property type="match status" value="5"/>
</dbReference>